<evidence type="ECO:0000256" key="1">
    <source>
        <dbReference type="ARBA" id="ARBA00006336"/>
    </source>
</evidence>
<dbReference type="Pfam" id="PF00857">
    <property type="entry name" value="Isochorismatase"/>
    <property type="match status" value="1"/>
</dbReference>
<proteinExistence type="inferred from homology"/>
<evidence type="ECO:0000259" key="2">
    <source>
        <dbReference type="Pfam" id="PF00857"/>
    </source>
</evidence>
<dbReference type="EMBL" id="CP126208">
    <property type="protein sequence ID" value="WIA09225.1"/>
    <property type="molecule type" value="Genomic_DNA"/>
</dbReference>
<comment type="similarity">
    <text evidence="1">Belongs to the isochorismatase family.</text>
</comment>
<dbReference type="PANTHER" id="PTHR14119:SF3">
    <property type="entry name" value="ISOCHORISMATASE DOMAIN-CONTAINING PROTEIN 2"/>
    <property type="match status" value="1"/>
</dbReference>
<keyword evidence="4" id="KW-1185">Reference proteome</keyword>
<evidence type="ECO:0000313" key="4">
    <source>
        <dbReference type="Proteomes" id="UP001244341"/>
    </source>
</evidence>
<dbReference type="InterPro" id="IPR000868">
    <property type="entry name" value="Isochorismatase-like_dom"/>
</dbReference>
<sequence>MAATAAARSLGKLKQQNVALFVCDLQERFRPVITGFPAVVDTARRMIRGATVLGLPVITTEQYPKALGNTVQELKDVLPPDSPVVAKTLFSMLTPDVKELLKQKPAVSQTTLDLIESGYEVHILVDGVSSQRVHDRAIGLHRATQSGAFLVSSEMALFQLMEDAKADRFKEISKLVQEPRMDSLGMPGLTASL</sequence>
<dbReference type="InterPro" id="IPR036380">
    <property type="entry name" value="Isochorismatase-like_sf"/>
</dbReference>
<organism evidence="3 4">
    <name type="scientific">Tetradesmus obliquus</name>
    <name type="common">Green alga</name>
    <name type="synonym">Acutodesmus obliquus</name>
    <dbReference type="NCBI Taxonomy" id="3088"/>
    <lineage>
        <taxon>Eukaryota</taxon>
        <taxon>Viridiplantae</taxon>
        <taxon>Chlorophyta</taxon>
        <taxon>core chlorophytes</taxon>
        <taxon>Chlorophyceae</taxon>
        <taxon>CS clade</taxon>
        <taxon>Sphaeropleales</taxon>
        <taxon>Scenedesmaceae</taxon>
        <taxon>Tetradesmus</taxon>
    </lineage>
</organism>
<gene>
    <name evidence="3" type="ORF">OEZ85_008635</name>
</gene>
<dbReference type="PANTHER" id="PTHR14119">
    <property type="entry name" value="HYDROLASE"/>
    <property type="match status" value="1"/>
</dbReference>
<evidence type="ECO:0000313" key="3">
    <source>
        <dbReference type="EMBL" id="WIA09225.1"/>
    </source>
</evidence>
<protein>
    <recommendedName>
        <fullName evidence="2">Isochorismatase-like domain-containing protein</fullName>
    </recommendedName>
</protein>
<dbReference type="InterPro" id="IPR050993">
    <property type="entry name" value="Isochorismatase_domain"/>
</dbReference>
<dbReference type="Proteomes" id="UP001244341">
    <property type="component" value="Chromosome 1b"/>
</dbReference>
<dbReference type="SUPFAM" id="SSF52499">
    <property type="entry name" value="Isochorismatase-like hydrolases"/>
    <property type="match status" value="1"/>
</dbReference>
<reference evidence="3 4" key="1">
    <citation type="submission" date="2023-05" db="EMBL/GenBank/DDBJ databases">
        <title>A 100% complete, gapless, phased diploid assembly of the Scenedesmus obliquus UTEX 3031 genome.</title>
        <authorList>
            <person name="Biondi T.C."/>
            <person name="Hanschen E.R."/>
            <person name="Kwon T."/>
            <person name="Eng W."/>
            <person name="Kruse C.P.S."/>
            <person name="Koehler S.I."/>
            <person name="Kunde Y."/>
            <person name="Gleasner C.D."/>
            <person name="You Mak K.T."/>
            <person name="Polle J."/>
            <person name="Hovde B.T."/>
            <person name="Starkenburg S.R."/>
        </authorList>
    </citation>
    <scope>NUCLEOTIDE SEQUENCE [LARGE SCALE GENOMIC DNA]</scope>
    <source>
        <strain evidence="3 4">DOE0152z</strain>
    </source>
</reference>
<accession>A0ABY8TJN9</accession>
<dbReference type="Gene3D" id="3.40.50.850">
    <property type="entry name" value="Isochorismatase-like"/>
    <property type="match status" value="1"/>
</dbReference>
<feature type="domain" description="Isochorismatase-like" evidence="2">
    <location>
        <begin position="19"/>
        <end position="154"/>
    </location>
</feature>
<name>A0ABY8TJN9_TETOB</name>